<keyword evidence="2" id="KW-1185">Reference proteome</keyword>
<name>A0A516V624_9GAMM</name>
<evidence type="ECO:0000313" key="2">
    <source>
        <dbReference type="Proteomes" id="UP000315891"/>
    </source>
</evidence>
<protein>
    <submittedName>
        <fullName evidence="1">Uncharacterized protein</fullName>
    </submittedName>
</protein>
<dbReference type="Proteomes" id="UP000315891">
    <property type="component" value="Chromosome"/>
</dbReference>
<dbReference type="EMBL" id="CP041742">
    <property type="protein sequence ID" value="QDQ73975.1"/>
    <property type="molecule type" value="Genomic_DNA"/>
</dbReference>
<sequence length="281" mass="30107">MHDHDANATGLLALELADGAIGVDALATDAAMALAECLALDLARIAPRAADCDLVLAAAHFDPAEALRPGWPLHQRLAELHARAPRANTRAARIFAFGADAQGRVPLPFMAEPELRGGALRVLPFLLTGADAAAVQEQLEAELLDRGMASARTALLAQEAFAARIEHARLFTLHDLAAMMALQYEHAGLRVLWPVIEVALLAPAGSVEVDAPPEPRLRYAEGVSHLEIASPSRWQREFPGGNELTLEQTVRGYAAYEARLRQFAAVLAAHGIDAVFDYVDA</sequence>
<dbReference type="AlphaFoldDB" id="A0A516V624"/>
<dbReference type="RefSeq" id="WP_143879486.1">
    <property type="nucleotide sequence ID" value="NZ_BAABLZ010000001.1"/>
</dbReference>
<proteinExistence type="predicted"/>
<organism evidence="1 2">
    <name type="scientific">Pseudoluteimonas lycopersici</name>
    <dbReference type="NCBI Taxonomy" id="1324796"/>
    <lineage>
        <taxon>Bacteria</taxon>
        <taxon>Pseudomonadati</taxon>
        <taxon>Pseudomonadota</taxon>
        <taxon>Gammaproteobacteria</taxon>
        <taxon>Lysobacterales</taxon>
        <taxon>Lysobacteraceae</taxon>
        <taxon>Pseudoluteimonas</taxon>
    </lineage>
</organism>
<reference evidence="1 2" key="1">
    <citation type="submission" date="2019-07" db="EMBL/GenBank/DDBJ databases">
        <title>Lysobacter weifangensis sp. nov., isolated from bensulfuron-methyl contaminated farmland soil.</title>
        <authorList>
            <person name="Zhao H."/>
        </authorList>
    </citation>
    <scope>NUCLEOTIDE SEQUENCE [LARGE SCALE GENOMIC DNA]</scope>
    <source>
        <strain evidence="1 2">CC-Bw-6</strain>
    </source>
</reference>
<gene>
    <name evidence="1" type="ORF">FNZ56_08845</name>
</gene>
<evidence type="ECO:0000313" key="1">
    <source>
        <dbReference type="EMBL" id="QDQ73975.1"/>
    </source>
</evidence>
<accession>A0A516V624</accession>
<dbReference type="OrthoDB" id="6194710at2"/>